<dbReference type="InterPro" id="IPR036388">
    <property type="entry name" value="WH-like_DNA-bd_sf"/>
</dbReference>
<evidence type="ECO:0000259" key="3">
    <source>
        <dbReference type="Pfam" id="PF05043"/>
    </source>
</evidence>
<proteinExistence type="predicted"/>
<dbReference type="InterPro" id="IPR007737">
    <property type="entry name" value="Mga_HTH"/>
</dbReference>
<comment type="caution">
    <text evidence="4">The sequence shown here is derived from an EMBL/GenBank/DDBJ whole genome shotgun (WGS) entry which is preliminary data.</text>
</comment>
<accession>A0A3D4S3K8</accession>
<reference evidence="4 5" key="1">
    <citation type="journal article" date="2018" name="Nat. Biotechnol.">
        <title>A standardized bacterial taxonomy based on genome phylogeny substantially revises the tree of life.</title>
        <authorList>
            <person name="Parks D.H."/>
            <person name="Chuvochina M."/>
            <person name="Waite D.W."/>
            <person name="Rinke C."/>
            <person name="Skarshewski A."/>
            <person name="Chaumeil P.A."/>
            <person name="Hugenholtz P."/>
        </authorList>
    </citation>
    <scope>NUCLEOTIDE SEQUENCE [LARGE SCALE GENOMIC DNA]</scope>
    <source>
        <strain evidence="4">UBA11306</strain>
    </source>
</reference>
<dbReference type="STRING" id="1121105.GCA_000421665_00053"/>
<dbReference type="EMBL" id="DQHO01000013">
    <property type="protein sequence ID" value="HCS93387.1"/>
    <property type="molecule type" value="Genomic_DNA"/>
</dbReference>
<dbReference type="Proteomes" id="UP000262195">
    <property type="component" value="Unassembled WGS sequence"/>
</dbReference>
<dbReference type="AlphaFoldDB" id="A0A3D4S3K8"/>
<name>A0A3D4S3K8_9ENTE</name>
<keyword evidence="2" id="KW-0804">Transcription</keyword>
<evidence type="ECO:0000313" key="4">
    <source>
        <dbReference type="EMBL" id="HCS93387.1"/>
    </source>
</evidence>
<protein>
    <recommendedName>
        <fullName evidence="3">Mga helix-turn-helix domain-containing protein</fullName>
    </recommendedName>
</protein>
<gene>
    <name evidence="4" type="ORF">DIW15_01595</name>
</gene>
<keyword evidence="1" id="KW-0805">Transcription regulation</keyword>
<dbReference type="InterPro" id="IPR050661">
    <property type="entry name" value="BglG_antiterminators"/>
</dbReference>
<dbReference type="Pfam" id="PF05043">
    <property type="entry name" value="Mga"/>
    <property type="match status" value="1"/>
</dbReference>
<dbReference type="Gene3D" id="1.10.10.10">
    <property type="entry name" value="Winged helix-like DNA-binding domain superfamily/Winged helix DNA-binding domain"/>
    <property type="match status" value="1"/>
</dbReference>
<evidence type="ECO:0000256" key="2">
    <source>
        <dbReference type="ARBA" id="ARBA00023163"/>
    </source>
</evidence>
<dbReference type="PANTHER" id="PTHR30185:SF18">
    <property type="entry name" value="TRANSCRIPTIONAL REGULATOR MTLR"/>
    <property type="match status" value="1"/>
</dbReference>
<feature type="domain" description="Mga helix-turn-helix" evidence="3">
    <location>
        <begin position="85"/>
        <end position="164"/>
    </location>
</feature>
<evidence type="ECO:0000256" key="1">
    <source>
        <dbReference type="ARBA" id="ARBA00023015"/>
    </source>
</evidence>
<organism evidence="4 5">
    <name type="scientific">Bavariicoccus seileri</name>
    <dbReference type="NCBI Taxonomy" id="549685"/>
    <lineage>
        <taxon>Bacteria</taxon>
        <taxon>Bacillati</taxon>
        <taxon>Bacillota</taxon>
        <taxon>Bacilli</taxon>
        <taxon>Lactobacillales</taxon>
        <taxon>Enterococcaceae</taxon>
        <taxon>Bavariicoccus</taxon>
    </lineage>
</organism>
<evidence type="ECO:0000313" key="5">
    <source>
        <dbReference type="Proteomes" id="UP000262195"/>
    </source>
</evidence>
<sequence length="500" mass="58538">MRIEQLLDKKEQLMVSILKQLVLEGGSLPHSVLQESVGLSKQAYDNYVVEMGQFLSSHFKSDSNTAFVKNDGYQLSLDLPEKIGLSAIVGQFIEESSKYQILDYLLIHREFSINQLVSTLMLSESTVFRKIREINSVLKEFQIQIKNGRMVGEELQIRYFYYQLQLVVKVRNGHNRTATALEQSSASYQLFENALKKQLKTSFSRSAIQKLHCWLYVTQKRIIIKTLEQTDLSKRFTVFLNDPLFKDVDQIVSLYFSRSSVEDNIYESQMLYIFLISFFIFDEEYYYHYDLLRKKKLPTATLDVYIREMILLHYRPRRIALSLEKQVDYNLSQLNNQLYFFKGRIFEVDVHHLEAELEHLLGRALSTLPTKLLRVALSRYYLKRDQHDGLQDYVLKSYSSVLSLIDFHSLKIITVGLDFDRDDILGEPFRQLVTTELLAMNGLVVKEYVPKGRFDLVITTGYVDDWSVKAERVYAVSEFNSSYDIKKIKEIIYNLKRSVN</sequence>
<dbReference type="PANTHER" id="PTHR30185">
    <property type="entry name" value="CRYPTIC BETA-GLUCOSIDE BGL OPERON ANTITERMINATOR"/>
    <property type="match status" value="1"/>
</dbReference>